<evidence type="ECO:0000313" key="2">
    <source>
        <dbReference type="Proteomes" id="UP000244161"/>
    </source>
</evidence>
<proteinExistence type="predicted"/>
<dbReference type="OrthoDB" id="47603at2"/>
<gene>
    <name evidence="1" type="ORF">C8U37_11118</name>
</gene>
<dbReference type="Proteomes" id="UP000244161">
    <property type="component" value="Unassembled WGS sequence"/>
</dbReference>
<dbReference type="InterPro" id="IPR038690">
    <property type="entry name" value="NusG_2_sf"/>
</dbReference>
<dbReference type="EMBL" id="QAOM01000011">
    <property type="protein sequence ID" value="PTQ83933.1"/>
    <property type="molecule type" value="Genomic_DNA"/>
</dbReference>
<keyword evidence="2" id="KW-1185">Reference proteome</keyword>
<dbReference type="CDD" id="cd09911">
    <property type="entry name" value="Lin0431_like"/>
    <property type="match status" value="1"/>
</dbReference>
<dbReference type="Pfam" id="PF07009">
    <property type="entry name" value="NusG_II"/>
    <property type="match status" value="1"/>
</dbReference>
<evidence type="ECO:0000313" key="1">
    <source>
        <dbReference type="EMBL" id="PTQ83933.1"/>
    </source>
</evidence>
<sequence length="142" mass="15789">MRKYLKMIRRGDLLIILFLMAASFLPLGVFSYHQANAESADNIAVISVDGNVVKEFVLKDDGKTETYVFHDDHGHENVIVREGDQIRMTSADCDDQLCVRMGAKDGIGETIMCLPNRVLVEVRGSQGTTPDDEDEEALDIIS</sequence>
<dbReference type="Gene3D" id="2.60.320.10">
    <property type="entry name" value="N-utilization substance G protein NusG, insert domain"/>
    <property type="match status" value="1"/>
</dbReference>
<organism evidence="1 2">
    <name type="scientific">Trichococcus patagoniensis</name>
    <dbReference type="NCBI Taxonomy" id="382641"/>
    <lineage>
        <taxon>Bacteria</taxon>
        <taxon>Bacillati</taxon>
        <taxon>Bacillota</taxon>
        <taxon>Bacilli</taxon>
        <taxon>Lactobacillales</taxon>
        <taxon>Carnobacteriaceae</taxon>
        <taxon>Trichococcus</taxon>
    </lineage>
</organism>
<dbReference type="RefSeq" id="WP_108032843.1">
    <property type="nucleotide sequence ID" value="NZ_QAOM01000011.1"/>
</dbReference>
<accession>A0A2T5IJC2</accession>
<protein>
    <submittedName>
        <fullName evidence="1">Uncharacterized protein</fullName>
    </submittedName>
</protein>
<name>A0A2T5IJC2_9LACT</name>
<reference evidence="1 2" key="1">
    <citation type="submission" date="2018-04" db="EMBL/GenBank/DDBJ databases">
        <title>Genomic Encyclopedia of Archaeal and Bacterial Type Strains, Phase II (KMG-II): from individual species to whole genera.</title>
        <authorList>
            <person name="Goeker M."/>
        </authorList>
    </citation>
    <scope>NUCLEOTIDE SEQUENCE [LARGE SCALE GENOMIC DNA]</scope>
    <source>
        <strain evidence="1 2">DSM 18806</strain>
    </source>
</reference>
<comment type="caution">
    <text evidence="1">The sequence shown here is derived from an EMBL/GenBank/DDBJ whole genome shotgun (WGS) entry which is preliminary data.</text>
</comment>
<dbReference type="AlphaFoldDB" id="A0A2T5IJC2"/>